<evidence type="ECO:0000313" key="2">
    <source>
        <dbReference type="EMBL" id="ADG76385.1"/>
    </source>
</evidence>
<sequence>MTFVGTRSGALASPRQLGELAPLSTARRRRWPFALLLAAALLGAAAWWDAARPPTSLAESALVGARGPACVRLVVAEDVSGSMSDFTAARRSALAELVAWAPRNLRADDELVVLGFAGSTDVPWGPWTVADLPGAPGRTGGPALAGGTLLTPVTSTVAQLPPTSCDTLLVLLSDAQLADLPAAEAQGLRVLADAGVHDLRLLVPTAAIDVPGEWLDAFPSAPPIVVDGTDAAATGLTVARMLAQVTDQEVVRR</sequence>
<gene>
    <name evidence="2" type="ordered locus">Cfla_3513</name>
</gene>
<dbReference type="OrthoDB" id="3692691at2"/>
<dbReference type="Proteomes" id="UP000000849">
    <property type="component" value="Chromosome"/>
</dbReference>
<dbReference type="EMBL" id="CP001964">
    <property type="protein sequence ID" value="ADG76385.1"/>
    <property type="molecule type" value="Genomic_DNA"/>
</dbReference>
<dbReference type="HOGENOM" id="CLU_1093664_0_0_11"/>
<dbReference type="AlphaFoldDB" id="D5UDC9"/>
<accession>D5UDC9</accession>
<protein>
    <recommendedName>
        <fullName evidence="4">VWFA domain-containing protein</fullName>
    </recommendedName>
</protein>
<reference evidence="2 3" key="1">
    <citation type="journal article" date="2010" name="Stand. Genomic Sci.">
        <title>Complete genome sequence of Cellulomonas flavigena type strain (134).</title>
        <authorList>
            <person name="Abt B."/>
            <person name="Foster B."/>
            <person name="Lapidus A."/>
            <person name="Clum A."/>
            <person name="Sun H."/>
            <person name="Pukall R."/>
            <person name="Lucas S."/>
            <person name="Glavina Del Rio T."/>
            <person name="Nolan M."/>
            <person name="Tice H."/>
            <person name="Cheng J.F."/>
            <person name="Pitluck S."/>
            <person name="Liolios K."/>
            <person name="Ivanova N."/>
            <person name="Mavromatis K."/>
            <person name="Ovchinnikova G."/>
            <person name="Pati A."/>
            <person name="Goodwin L."/>
            <person name="Chen A."/>
            <person name="Palaniappan K."/>
            <person name="Land M."/>
            <person name="Hauser L."/>
            <person name="Chang Y.J."/>
            <person name="Jeffries C.D."/>
            <person name="Rohde M."/>
            <person name="Goker M."/>
            <person name="Woyke T."/>
            <person name="Bristow J."/>
            <person name="Eisen J.A."/>
            <person name="Markowitz V."/>
            <person name="Hugenholtz P."/>
            <person name="Kyrpides N.C."/>
            <person name="Klenk H.P."/>
        </authorList>
    </citation>
    <scope>NUCLEOTIDE SEQUENCE [LARGE SCALE GENOMIC DNA]</scope>
    <source>
        <strain evidence="3">ATCC 482 / DSM 20109 / BCRC 11376 / JCM 18109 / NBRC 3775 / NCIMB 8073 / NRS 134</strain>
    </source>
</reference>
<evidence type="ECO:0008006" key="4">
    <source>
        <dbReference type="Google" id="ProtNLM"/>
    </source>
</evidence>
<name>D5UDC9_CELFN</name>
<dbReference type="RefSeq" id="WP_013118713.1">
    <property type="nucleotide sequence ID" value="NC_014151.1"/>
</dbReference>
<keyword evidence="1" id="KW-1133">Transmembrane helix</keyword>
<dbReference type="KEGG" id="cfl:Cfla_3513"/>
<dbReference type="eggNOG" id="COG2304">
    <property type="taxonomic scope" value="Bacteria"/>
</dbReference>
<organism evidence="2 3">
    <name type="scientific">Cellulomonas flavigena (strain ATCC 482 / DSM 20109 / BCRC 11376 / JCM 18109 / NBRC 3775 / NCIMB 8073 / NRS 134)</name>
    <dbReference type="NCBI Taxonomy" id="446466"/>
    <lineage>
        <taxon>Bacteria</taxon>
        <taxon>Bacillati</taxon>
        <taxon>Actinomycetota</taxon>
        <taxon>Actinomycetes</taxon>
        <taxon>Micrococcales</taxon>
        <taxon>Cellulomonadaceae</taxon>
        <taxon>Cellulomonas</taxon>
    </lineage>
</organism>
<keyword evidence="3" id="KW-1185">Reference proteome</keyword>
<proteinExistence type="predicted"/>
<keyword evidence="1" id="KW-0472">Membrane</keyword>
<evidence type="ECO:0000256" key="1">
    <source>
        <dbReference type="SAM" id="Phobius"/>
    </source>
</evidence>
<evidence type="ECO:0000313" key="3">
    <source>
        <dbReference type="Proteomes" id="UP000000849"/>
    </source>
</evidence>
<dbReference type="STRING" id="446466.Cfla_3513"/>
<keyword evidence="1" id="KW-0812">Transmembrane</keyword>
<feature type="transmembrane region" description="Helical" evidence="1">
    <location>
        <begin position="31"/>
        <end position="48"/>
    </location>
</feature>